<comment type="caution">
    <text evidence="2">The sequence shown here is derived from an EMBL/GenBank/DDBJ whole genome shotgun (WGS) entry which is preliminary data.</text>
</comment>
<dbReference type="AlphaFoldDB" id="A0A1F6N4G8"/>
<feature type="coiled-coil region" evidence="1">
    <location>
        <begin position="146"/>
        <end position="173"/>
    </location>
</feature>
<keyword evidence="1" id="KW-0175">Coiled coil</keyword>
<dbReference type="InterPro" id="IPR027417">
    <property type="entry name" value="P-loop_NTPase"/>
</dbReference>
<accession>A0A1F6N4G8</accession>
<protein>
    <recommendedName>
        <fullName evidence="4">Type IV secretion system coupling protein TraD DNA-binding domain-containing protein</fullName>
    </recommendedName>
</protein>
<reference evidence="2 3" key="1">
    <citation type="journal article" date="2016" name="Nat. Commun.">
        <title>Thousands of microbial genomes shed light on interconnected biogeochemical processes in an aquifer system.</title>
        <authorList>
            <person name="Anantharaman K."/>
            <person name="Brown C.T."/>
            <person name="Hug L.A."/>
            <person name="Sharon I."/>
            <person name="Castelle C.J."/>
            <person name="Probst A.J."/>
            <person name="Thomas B.C."/>
            <person name="Singh A."/>
            <person name="Wilkins M.J."/>
            <person name="Karaoz U."/>
            <person name="Brodie E.L."/>
            <person name="Williams K.H."/>
            <person name="Hubbard S.S."/>
            <person name="Banfield J.F."/>
        </authorList>
    </citation>
    <scope>NUCLEOTIDE SEQUENCE [LARGE SCALE GENOMIC DNA]</scope>
</reference>
<name>A0A1F6N4G8_9BACT</name>
<evidence type="ECO:0000256" key="1">
    <source>
        <dbReference type="SAM" id="Coils"/>
    </source>
</evidence>
<dbReference type="SUPFAM" id="SSF52540">
    <property type="entry name" value="P-loop containing nucleoside triphosphate hydrolases"/>
    <property type="match status" value="1"/>
</dbReference>
<dbReference type="EMBL" id="MFQH01000001">
    <property type="protein sequence ID" value="OGH78817.1"/>
    <property type="molecule type" value="Genomic_DNA"/>
</dbReference>
<evidence type="ECO:0008006" key="4">
    <source>
        <dbReference type="Google" id="ProtNLM"/>
    </source>
</evidence>
<organism evidence="2 3">
    <name type="scientific">Candidatus Magasanikbacteria bacterium RIFCSPLOWO2_01_FULL_40_15</name>
    <dbReference type="NCBI Taxonomy" id="1798686"/>
    <lineage>
        <taxon>Bacteria</taxon>
        <taxon>Candidatus Magasanikiibacteriota</taxon>
    </lineage>
</organism>
<evidence type="ECO:0000313" key="3">
    <source>
        <dbReference type="Proteomes" id="UP000177040"/>
    </source>
</evidence>
<dbReference type="Proteomes" id="UP000177040">
    <property type="component" value="Unassembled WGS sequence"/>
</dbReference>
<proteinExistence type="predicted"/>
<gene>
    <name evidence="2" type="ORF">A2983_00580</name>
</gene>
<dbReference type="Gene3D" id="3.40.50.300">
    <property type="entry name" value="P-loop containing nucleotide triphosphate hydrolases"/>
    <property type="match status" value="1"/>
</dbReference>
<evidence type="ECO:0000313" key="2">
    <source>
        <dbReference type="EMBL" id="OGH78817.1"/>
    </source>
</evidence>
<sequence>MNALDWEERQDTKKIDRKRFGWKQFIPNKVSLFLEIFCNVFGVTFSNNLLINQLIHMSTNTMENIIKEGLTPIGVQENGETFGLSPEERPGILHLFGRFGHGKSVTLEDIVISDIHNGRGGMLIDPYGDLIKDIQSYIPADKANKVAIFEAQAEKLDENITKFRKEIHFEEMKKDSQKFLLCKLDYRSLGTGVARELGLYLVKQFLQIVGGENRSLGLDEAHNFIDEEVLEQIVQSKESGLSCILSDQTSMHYRTDILERTLEAANHVLCYFVDSATANLINKYHSEMSPSELTSLEKYNFMAKVNAKTASPAVLKLKGVFPIPYPNKGIVKKIIFLHT</sequence>